<gene>
    <name evidence="3" type="primary">dprA</name>
    <name evidence="3" type="ORF">PQ465_17805</name>
</gene>
<dbReference type="SUPFAM" id="SSF102405">
    <property type="entry name" value="MCP/YpsA-like"/>
    <property type="match status" value="1"/>
</dbReference>
<dbReference type="NCBIfam" id="TIGR00732">
    <property type="entry name" value="dprA"/>
    <property type="match status" value="1"/>
</dbReference>
<dbReference type="SMART" id="SM00278">
    <property type="entry name" value="HhH1"/>
    <property type="match status" value="2"/>
</dbReference>
<dbReference type="SUPFAM" id="SSF47781">
    <property type="entry name" value="RuvA domain 2-like"/>
    <property type="match status" value="1"/>
</dbReference>
<keyword evidence="4" id="KW-1185">Reference proteome</keyword>
<name>A0ABY7WIL5_9SPHI</name>
<evidence type="ECO:0000256" key="1">
    <source>
        <dbReference type="ARBA" id="ARBA00006525"/>
    </source>
</evidence>
<dbReference type="InterPro" id="IPR003583">
    <property type="entry name" value="Hlx-hairpin-Hlx_DNA-bd_motif"/>
</dbReference>
<dbReference type="EMBL" id="CP117880">
    <property type="protein sequence ID" value="WDF68140.1"/>
    <property type="molecule type" value="Genomic_DNA"/>
</dbReference>
<protein>
    <submittedName>
        <fullName evidence="3">DNA-processing protein DprA</fullName>
    </submittedName>
</protein>
<evidence type="ECO:0000313" key="4">
    <source>
        <dbReference type="Proteomes" id="UP001221558"/>
    </source>
</evidence>
<dbReference type="InterPro" id="IPR041614">
    <property type="entry name" value="DprA_WH"/>
</dbReference>
<evidence type="ECO:0000313" key="3">
    <source>
        <dbReference type="EMBL" id="WDF68140.1"/>
    </source>
</evidence>
<organism evidence="3 4">
    <name type="scientific">Sphingobacterium oryzagri</name>
    <dbReference type="NCBI Taxonomy" id="3025669"/>
    <lineage>
        <taxon>Bacteria</taxon>
        <taxon>Pseudomonadati</taxon>
        <taxon>Bacteroidota</taxon>
        <taxon>Sphingobacteriia</taxon>
        <taxon>Sphingobacteriales</taxon>
        <taxon>Sphingobacteriaceae</taxon>
        <taxon>Sphingobacterium</taxon>
    </lineage>
</organism>
<feature type="domain" description="Helix-hairpin-helix DNA-binding motif class 1" evidence="2">
    <location>
        <begin position="39"/>
        <end position="58"/>
    </location>
</feature>
<dbReference type="Pfam" id="PF14520">
    <property type="entry name" value="HHH_5"/>
    <property type="match status" value="1"/>
</dbReference>
<dbReference type="InterPro" id="IPR036388">
    <property type="entry name" value="WH-like_DNA-bd_sf"/>
</dbReference>
<evidence type="ECO:0000259" key="2">
    <source>
        <dbReference type="SMART" id="SM00278"/>
    </source>
</evidence>
<dbReference type="InterPro" id="IPR003488">
    <property type="entry name" value="DprA"/>
</dbReference>
<dbReference type="PANTHER" id="PTHR43022:SF1">
    <property type="entry name" value="PROTEIN SMF"/>
    <property type="match status" value="1"/>
</dbReference>
<proteinExistence type="inferred from homology"/>
<dbReference type="Pfam" id="PF17782">
    <property type="entry name" value="WHD_DprA"/>
    <property type="match status" value="1"/>
</dbReference>
<dbReference type="Pfam" id="PF02481">
    <property type="entry name" value="DNA_processg_A"/>
    <property type="match status" value="1"/>
</dbReference>
<dbReference type="Proteomes" id="UP001221558">
    <property type="component" value="Chromosome"/>
</dbReference>
<accession>A0ABY7WIL5</accession>
<sequence>MNRLYQIALTKIKGIGPRTARNLLNACGSAENIFRASKKELLQIPTIGKVTLDAIHAAQPMEEAARELDFVEKHRIELLSINDAAYPKRLLHCEDAPILLYYKGQANLNPTKCISIVGTRNATPYGKQLCDELIADLKEEQMDVQVVSGLAYGIDVQAHRQALHLHLPTIGVLGHGLDTIYPAAHREVAAQMLAEGGLLTEFPSGTIPDRKNFPARNRIIAGMADVTIVVEAARKGGALITAEMANGYHRDVCAFPGRIDQVYSEGCNYLIKTNRAHLIRHAQDLLYLMGWESEKKTGQTRQLELIPPTLTKDQQRVYDYMLGKEQAAIDDIMLHLEWPSSKLAMVLLELEMNNVLLALPGKCYKLI</sequence>
<dbReference type="InterPro" id="IPR057666">
    <property type="entry name" value="DrpA_SLOG"/>
</dbReference>
<reference evidence="3 4" key="1">
    <citation type="submission" date="2023-02" db="EMBL/GenBank/DDBJ databases">
        <title>Genome sequence of Sphingobacterium sp. KACC 22765.</title>
        <authorList>
            <person name="Kim S."/>
            <person name="Heo J."/>
            <person name="Kwon S.-W."/>
        </authorList>
    </citation>
    <scope>NUCLEOTIDE SEQUENCE [LARGE SCALE GENOMIC DNA]</scope>
    <source>
        <strain evidence="3 4">KACC 22765</strain>
    </source>
</reference>
<dbReference type="RefSeq" id="WP_274266873.1">
    <property type="nucleotide sequence ID" value="NZ_CP117880.1"/>
</dbReference>
<dbReference type="InterPro" id="IPR010994">
    <property type="entry name" value="RuvA_2-like"/>
</dbReference>
<comment type="similarity">
    <text evidence="1">Belongs to the DprA/Smf family.</text>
</comment>
<feature type="domain" description="Helix-hairpin-helix DNA-binding motif class 1" evidence="2">
    <location>
        <begin position="7"/>
        <end position="26"/>
    </location>
</feature>
<dbReference type="Gene3D" id="1.10.10.10">
    <property type="entry name" value="Winged helix-like DNA-binding domain superfamily/Winged helix DNA-binding domain"/>
    <property type="match status" value="1"/>
</dbReference>
<dbReference type="Gene3D" id="3.40.50.450">
    <property type="match status" value="1"/>
</dbReference>
<dbReference type="PANTHER" id="PTHR43022">
    <property type="entry name" value="PROTEIN SMF"/>
    <property type="match status" value="1"/>
</dbReference>